<name>A0A0E9RKJ1_ANGAN</name>
<dbReference type="EMBL" id="GBXM01079270">
    <property type="protein sequence ID" value="JAH29307.1"/>
    <property type="molecule type" value="Transcribed_RNA"/>
</dbReference>
<accession>A0A0E9RKJ1</accession>
<evidence type="ECO:0000313" key="1">
    <source>
        <dbReference type="EMBL" id="JAH29307.1"/>
    </source>
</evidence>
<sequence>MPLAGLEVRVMRFICCSGFPTGGLDSEPFGKPAN</sequence>
<proteinExistence type="predicted"/>
<dbReference type="AlphaFoldDB" id="A0A0E9RKJ1"/>
<organism evidence="1">
    <name type="scientific">Anguilla anguilla</name>
    <name type="common">European freshwater eel</name>
    <name type="synonym">Muraena anguilla</name>
    <dbReference type="NCBI Taxonomy" id="7936"/>
    <lineage>
        <taxon>Eukaryota</taxon>
        <taxon>Metazoa</taxon>
        <taxon>Chordata</taxon>
        <taxon>Craniata</taxon>
        <taxon>Vertebrata</taxon>
        <taxon>Euteleostomi</taxon>
        <taxon>Actinopterygii</taxon>
        <taxon>Neopterygii</taxon>
        <taxon>Teleostei</taxon>
        <taxon>Anguilliformes</taxon>
        <taxon>Anguillidae</taxon>
        <taxon>Anguilla</taxon>
    </lineage>
</organism>
<reference evidence="1" key="1">
    <citation type="submission" date="2014-11" db="EMBL/GenBank/DDBJ databases">
        <authorList>
            <person name="Amaro Gonzalez C."/>
        </authorList>
    </citation>
    <scope>NUCLEOTIDE SEQUENCE</scope>
</reference>
<reference evidence="1" key="2">
    <citation type="journal article" date="2015" name="Fish Shellfish Immunol.">
        <title>Early steps in the European eel (Anguilla anguilla)-Vibrio vulnificus interaction in the gills: Role of the RtxA13 toxin.</title>
        <authorList>
            <person name="Callol A."/>
            <person name="Pajuelo D."/>
            <person name="Ebbesson L."/>
            <person name="Teles M."/>
            <person name="MacKenzie S."/>
            <person name="Amaro C."/>
        </authorList>
    </citation>
    <scope>NUCLEOTIDE SEQUENCE</scope>
</reference>
<protein>
    <submittedName>
        <fullName evidence="1">Uncharacterized protein</fullName>
    </submittedName>
</protein>